<protein>
    <submittedName>
        <fullName evidence="1">Uncharacterized protein</fullName>
    </submittedName>
</protein>
<evidence type="ECO:0000313" key="2">
    <source>
        <dbReference type="Proteomes" id="UP000814140"/>
    </source>
</evidence>
<gene>
    <name evidence="1" type="ORF">BV25DRAFT_1922925</name>
</gene>
<proteinExistence type="predicted"/>
<keyword evidence="2" id="KW-1185">Reference proteome</keyword>
<dbReference type="Proteomes" id="UP000814140">
    <property type="component" value="Unassembled WGS sequence"/>
</dbReference>
<name>A0ACB8SCN2_9AGAM</name>
<dbReference type="EMBL" id="MU277635">
    <property type="protein sequence ID" value="KAI0054215.1"/>
    <property type="molecule type" value="Genomic_DNA"/>
</dbReference>
<organism evidence="1 2">
    <name type="scientific">Artomyces pyxidatus</name>
    <dbReference type="NCBI Taxonomy" id="48021"/>
    <lineage>
        <taxon>Eukaryota</taxon>
        <taxon>Fungi</taxon>
        <taxon>Dikarya</taxon>
        <taxon>Basidiomycota</taxon>
        <taxon>Agaricomycotina</taxon>
        <taxon>Agaricomycetes</taxon>
        <taxon>Russulales</taxon>
        <taxon>Auriscalpiaceae</taxon>
        <taxon>Artomyces</taxon>
    </lineage>
</organism>
<accession>A0ACB8SCN2</accession>
<comment type="caution">
    <text evidence="1">The sequence shown here is derived from an EMBL/GenBank/DDBJ whole genome shotgun (WGS) entry which is preliminary data.</text>
</comment>
<evidence type="ECO:0000313" key="1">
    <source>
        <dbReference type="EMBL" id="KAI0054215.1"/>
    </source>
</evidence>
<reference evidence="1" key="2">
    <citation type="journal article" date="2022" name="New Phytol.">
        <title>Evolutionary transition to the ectomycorrhizal habit in the genomes of a hyperdiverse lineage of mushroom-forming fungi.</title>
        <authorList>
            <person name="Looney B."/>
            <person name="Miyauchi S."/>
            <person name="Morin E."/>
            <person name="Drula E."/>
            <person name="Courty P.E."/>
            <person name="Kohler A."/>
            <person name="Kuo A."/>
            <person name="LaButti K."/>
            <person name="Pangilinan J."/>
            <person name="Lipzen A."/>
            <person name="Riley R."/>
            <person name="Andreopoulos W."/>
            <person name="He G."/>
            <person name="Johnson J."/>
            <person name="Nolan M."/>
            <person name="Tritt A."/>
            <person name="Barry K.W."/>
            <person name="Grigoriev I.V."/>
            <person name="Nagy L.G."/>
            <person name="Hibbett D."/>
            <person name="Henrissat B."/>
            <person name="Matheny P.B."/>
            <person name="Labbe J."/>
            <person name="Martin F.M."/>
        </authorList>
    </citation>
    <scope>NUCLEOTIDE SEQUENCE</scope>
    <source>
        <strain evidence="1">HHB10654</strain>
    </source>
</reference>
<sequence length="89" mass="10196">MVYTESCNSWHKNTEGKIVGLWPGTCLHAVRALANPRWEDYTYTSLDSARNRLYWLGDGQTHNEKTLTGDRAWYLNDEEVDVPPVPGDL</sequence>
<reference evidence="1" key="1">
    <citation type="submission" date="2021-03" db="EMBL/GenBank/DDBJ databases">
        <authorList>
            <consortium name="DOE Joint Genome Institute"/>
            <person name="Ahrendt S."/>
            <person name="Looney B.P."/>
            <person name="Miyauchi S."/>
            <person name="Morin E."/>
            <person name="Drula E."/>
            <person name="Courty P.E."/>
            <person name="Chicoki N."/>
            <person name="Fauchery L."/>
            <person name="Kohler A."/>
            <person name="Kuo A."/>
            <person name="Labutti K."/>
            <person name="Pangilinan J."/>
            <person name="Lipzen A."/>
            <person name="Riley R."/>
            <person name="Andreopoulos W."/>
            <person name="He G."/>
            <person name="Johnson J."/>
            <person name="Barry K.W."/>
            <person name="Grigoriev I.V."/>
            <person name="Nagy L."/>
            <person name="Hibbett D."/>
            <person name="Henrissat B."/>
            <person name="Matheny P.B."/>
            <person name="Labbe J."/>
            <person name="Martin F."/>
        </authorList>
    </citation>
    <scope>NUCLEOTIDE SEQUENCE</scope>
    <source>
        <strain evidence="1">HHB10654</strain>
    </source>
</reference>